<dbReference type="Gene3D" id="3.30.70.1230">
    <property type="entry name" value="Nucleotide cyclase"/>
    <property type="match status" value="1"/>
</dbReference>
<sequence>MKRLRQLLSRYGARWALGLLLTFGAVLYPLDFWTSHTIERQDTIISDLRMRLEPFELDPAIVIVDIDSKSLNEVGRFPWSRNVLAKLVDQLTGHYAVGAVGFDVSFPEPDTSSGYEVLARLAGRELKDVPGLQRQLGMLKTSLDYDGMFASSLQGRPVVLGFNISDSQAKGVLPEPAFTAEFLNGREGHAYTAKGYEANIARLQQAAAGAGIFTAVTDADGIVRSSPVLFRIKDGYYPSLSLATLAAFLDTGSIKPVLSGTVDTLSENERQASAFDTLQMFTKKAGRVVFPVGEAMISTVQFRGRGGPDGGAFRYVSAADVLAGRVAKEVLEGAIVLVGTTAPGLQDLRATPVSAEYPGVEIHANMIKSMLDGRFKTRHWSAQAIEAIQLLVVGVVLSFALAALAPAWSVLLAAAAFVACGAFNYYMYSQQDAILNVFTCLLLVGALFVLNVAWGYFFEFRKGRALVSRFGEYVAPELVKRMAEDPEAYNMEGESRELSVMFADVRGFTTISEGLSPKALREYINLYLTAMSEDIRSAHQGTLDKYIGDAVMAFWGAPVAFTDHASRAVGTSLLMQASAARLNAEFLARGWPALKIGIGVNSGLMHVGDMGSKIRRAYTVMGDAVNLGARLEGITKVYGVGIAVGAVTRLAAPEFVYRELDLVRVKGKTEPVAIYEPLGKSDALAPGTLEELAEWDAALALVRARQWDAAQAAIDSLAARHPERPLYPLYLERIARLRAHPPGADWDGVTNFDSK</sequence>
<dbReference type="InterPro" id="IPR029787">
    <property type="entry name" value="Nucleotide_cyclase"/>
</dbReference>
<dbReference type="RefSeq" id="WP_171081679.1">
    <property type="nucleotide sequence ID" value="NZ_JABAIV010000001.1"/>
</dbReference>
<dbReference type="InterPro" id="IPR001054">
    <property type="entry name" value="A/G_cyclase"/>
</dbReference>
<gene>
    <name evidence="3" type="ORF">HGB41_05110</name>
</gene>
<dbReference type="SUPFAM" id="SSF55073">
    <property type="entry name" value="Nucleotide cyclase"/>
    <property type="match status" value="1"/>
</dbReference>
<dbReference type="GO" id="GO:0004016">
    <property type="term" value="F:adenylate cyclase activity"/>
    <property type="evidence" value="ECO:0007669"/>
    <property type="project" value="UniProtKB-ARBA"/>
</dbReference>
<keyword evidence="1" id="KW-0472">Membrane</keyword>
<dbReference type="EMBL" id="JABAIV010000001">
    <property type="protein sequence ID" value="NNG22378.1"/>
    <property type="molecule type" value="Genomic_DNA"/>
</dbReference>
<feature type="domain" description="Guanylate cyclase" evidence="2">
    <location>
        <begin position="499"/>
        <end position="632"/>
    </location>
</feature>
<keyword evidence="4" id="KW-1185">Reference proteome</keyword>
<dbReference type="SMART" id="SM01080">
    <property type="entry name" value="CHASE2"/>
    <property type="match status" value="1"/>
</dbReference>
<dbReference type="InterPro" id="IPR007890">
    <property type="entry name" value="CHASE2"/>
</dbReference>
<dbReference type="PROSITE" id="PS50125">
    <property type="entry name" value="GUANYLATE_CYCLASE_2"/>
    <property type="match status" value="1"/>
</dbReference>
<name>A0A7Y2NYS8_9BURK</name>
<feature type="transmembrane region" description="Helical" evidence="1">
    <location>
        <begin position="434"/>
        <end position="458"/>
    </location>
</feature>
<dbReference type="Proteomes" id="UP000533905">
    <property type="component" value="Unassembled WGS sequence"/>
</dbReference>
<feature type="transmembrane region" description="Helical" evidence="1">
    <location>
        <begin position="410"/>
        <end position="428"/>
    </location>
</feature>
<comment type="caution">
    <text evidence="3">The sequence shown here is derived from an EMBL/GenBank/DDBJ whole genome shotgun (WGS) entry which is preliminary data.</text>
</comment>
<dbReference type="Pfam" id="PF00211">
    <property type="entry name" value="Guanylate_cyc"/>
    <property type="match status" value="1"/>
</dbReference>
<evidence type="ECO:0000256" key="1">
    <source>
        <dbReference type="SAM" id="Phobius"/>
    </source>
</evidence>
<reference evidence="3 4" key="1">
    <citation type="submission" date="2020-04" db="EMBL/GenBank/DDBJ databases">
        <title>Massilia sp. nov., a cold adapted bacteria isolated from Arctic soil.</title>
        <authorList>
            <person name="Son J."/>
            <person name="Ka J.-O."/>
        </authorList>
    </citation>
    <scope>NUCLEOTIDE SEQUENCE [LARGE SCALE GENOMIC DNA]</scope>
    <source>
        <strain evidence="3 4">ML15P13</strain>
    </source>
</reference>
<keyword evidence="1" id="KW-0812">Transmembrane</keyword>
<evidence type="ECO:0000313" key="3">
    <source>
        <dbReference type="EMBL" id="NNG22378.1"/>
    </source>
</evidence>
<proteinExistence type="predicted"/>
<evidence type="ECO:0000259" key="2">
    <source>
        <dbReference type="PROSITE" id="PS50125"/>
    </source>
</evidence>
<dbReference type="InterPro" id="IPR050697">
    <property type="entry name" value="Adenylyl/Guanylyl_Cyclase_3/4"/>
</dbReference>
<evidence type="ECO:0000313" key="4">
    <source>
        <dbReference type="Proteomes" id="UP000533905"/>
    </source>
</evidence>
<dbReference type="GO" id="GO:0035556">
    <property type="term" value="P:intracellular signal transduction"/>
    <property type="evidence" value="ECO:0007669"/>
    <property type="project" value="InterPro"/>
</dbReference>
<keyword evidence="1" id="KW-1133">Transmembrane helix</keyword>
<dbReference type="PANTHER" id="PTHR43081:SF1">
    <property type="entry name" value="ADENYLATE CYCLASE, TERMINAL-DIFFERENTIATION SPECIFIC"/>
    <property type="match status" value="1"/>
</dbReference>
<dbReference type="PANTHER" id="PTHR43081">
    <property type="entry name" value="ADENYLATE CYCLASE, TERMINAL-DIFFERENTIATION SPECIFIC-RELATED"/>
    <property type="match status" value="1"/>
</dbReference>
<feature type="transmembrane region" description="Helical" evidence="1">
    <location>
        <begin position="12"/>
        <end position="30"/>
    </location>
</feature>
<dbReference type="AlphaFoldDB" id="A0A7Y2NYS8"/>
<dbReference type="CDD" id="cd07302">
    <property type="entry name" value="CHD"/>
    <property type="match status" value="1"/>
</dbReference>
<dbReference type="SMART" id="SM00044">
    <property type="entry name" value="CYCc"/>
    <property type="match status" value="1"/>
</dbReference>
<dbReference type="GO" id="GO:0006171">
    <property type="term" value="P:cAMP biosynthetic process"/>
    <property type="evidence" value="ECO:0007669"/>
    <property type="project" value="TreeGrafter"/>
</dbReference>
<accession>A0A7Y2NYS8</accession>
<protein>
    <submittedName>
        <fullName evidence="3">Adenylate/guanylate cyclase domain-containing protein</fullName>
    </submittedName>
</protein>
<organism evidence="3 4">
    <name type="scientific">Telluria aromaticivorans</name>
    <dbReference type="NCBI Taxonomy" id="2725995"/>
    <lineage>
        <taxon>Bacteria</taxon>
        <taxon>Pseudomonadati</taxon>
        <taxon>Pseudomonadota</taxon>
        <taxon>Betaproteobacteria</taxon>
        <taxon>Burkholderiales</taxon>
        <taxon>Oxalobacteraceae</taxon>
        <taxon>Telluria group</taxon>
        <taxon>Telluria</taxon>
    </lineage>
</organism>
<dbReference type="Pfam" id="PF05226">
    <property type="entry name" value="CHASE2"/>
    <property type="match status" value="1"/>
</dbReference>